<dbReference type="Gene3D" id="3.40.50.850">
    <property type="entry name" value="Isochorismatase-like"/>
    <property type="match status" value="1"/>
</dbReference>
<dbReference type="PANTHER" id="PTHR43540">
    <property type="entry name" value="PEROXYUREIDOACRYLATE/UREIDOACRYLATE AMIDOHYDROLASE-RELATED"/>
    <property type="match status" value="1"/>
</dbReference>
<proteinExistence type="predicted"/>
<dbReference type="InterPro" id="IPR000868">
    <property type="entry name" value="Isochorismatase-like_dom"/>
</dbReference>
<name>A0A8J8TF65_9ARCH</name>
<keyword evidence="1" id="KW-0378">Hydrolase</keyword>
<dbReference type="CDD" id="cd00431">
    <property type="entry name" value="cysteine_hydrolases"/>
    <property type="match status" value="1"/>
</dbReference>
<dbReference type="Proteomes" id="UP000752814">
    <property type="component" value="Unassembled WGS sequence"/>
</dbReference>
<comment type="caution">
    <text evidence="3">The sequence shown here is derived from an EMBL/GenBank/DDBJ whole genome shotgun (WGS) entry which is preliminary data.</text>
</comment>
<dbReference type="Pfam" id="PF00857">
    <property type="entry name" value="Isochorismatase"/>
    <property type="match status" value="1"/>
</dbReference>
<dbReference type="SUPFAM" id="SSF52499">
    <property type="entry name" value="Isochorismatase-like hydrolases"/>
    <property type="match status" value="1"/>
</dbReference>
<dbReference type="InterPro" id="IPR050272">
    <property type="entry name" value="Isochorismatase-like_hydrls"/>
</dbReference>
<reference evidence="3" key="1">
    <citation type="submission" date="2016-03" db="EMBL/GenBank/DDBJ databases">
        <authorList>
            <person name="Borrel G."/>
            <person name="Mccann A."/>
            <person name="O'Toole P.W."/>
        </authorList>
    </citation>
    <scope>NUCLEOTIDE SEQUENCE</scope>
    <source>
        <strain evidence="3">183</strain>
    </source>
</reference>
<gene>
    <name evidence="3" type="ORF">A3207_06965</name>
</gene>
<dbReference type="AlphaFoldDB" id="A0A8J8TF65"/>
<dbReference type="InterPro" id="IPR036380">
    <property type="entry name" value="Isochorismatase-like_sf"/>
</dbReference>
<evidence type="ECO:0000256" key="1">
    <source>
        <dbReference type="ARBA" id="ARBA00022801"/>
    </source>
</evidence>
<evidence type="ECO:0000313" key="3">
    <source>
        <dbReference type="EMBL" id="TQS84051.1"/>
    </source>
</evidence>
<feature type="domain" description="Isochorismatase-like" evidence="2">
    <location>
        <begin position="4"/>
        <end position="167"/>
    </location>
</feature>
<dbReference type="GO" id="GO:0016787">
    <property type="term" value="F:hydrolase activity"/>
    <property type="evidence" value="ECO:0007669"/>
    <property type="project" value="UniProtKB-KW"/>
</dbReference>
<evidence type="ECO:0000259" key="2">
    <source>
        <dbReference type="Pfam" id="PF00857"/>
    </source>
</evidence>
<sequence length="175" mass="19553">MQNILIVVDMQNDFIDGPLGSKEAAAIVPNVVKKIEEFEGRVIFTRDTHYENYLETQEGKNLPIVHCIKGTEGWMLHPQIERLRKDEPIDKSAFGSIELGQILRSLDEENKVNRVVLIGVCTDICVISNAMIIKSFLPDAEIAVDASCCAGSNKENNTIALRAMELCQIKIEHKS</sequence>
<dbReference type="PANTHER" id="PTHR43540:SF6">
    <property type="entry name" value="ISOCHORISMATASE-LIKE DOMAIN-CONTAINING PROTEIN"/>
    <property type="match status" value="1"/>
</dbReference>
<dbReference type="EMBL" id="LVVT01000007">
    <property type="protein sequence ID" value="TQS84051.1"/>
    <property type="molecule type" value="Genomic_DNA"/>
</dbReference>
<evidence type="ECO:0000313" key="4">
    <source>
        <dbReference type="Proteomes" id="UP000752814"/>
    </source>
</evidence>
<protein>
    <submittedName>
        <fullName evidence="3">Amidase</fullName>
    </submittedName>
</protein>
<organism evidence="3 4">
    <name type="scientific">Candidatus Methanomassiliicoccus intestinalis</name>
    <dbReference type="NCBI Taxonomy" id="1406512"/>
    <lineage>
        <taxon>Archaea</taxon>
        <taxon>Methanobacteriati</taxon>
        <taxon>Thermoplasmatota</taxon>
        <taxon>Thermoplasmata</taxon>
        <taxon>Methanomassiliicoccales</taxon>
        <taxon>Methanomassiliicoccaceae</taxon>
        <taxon>Methanomassiliicoccus</taxon>
    </lineage>
</organism>
<accession>A0A8J8TF65</accession>
<dbReference type="RefSeq" id="WP_400195499.1">
    <property type="nucleotide sequence ID" value="NZ_CAYAYE010000026.1"/>
</dbReference>